<dbReference type="EMBL" id="CP054580">
    <property type="protein sequence ID" value="QKS24773.1"/>
    <property type="molecule type" value="Genomic_DNA"/>
</dbReference>
<feature type="signal peptide" evidence="1">
    <location>
        <begin position="1"/>
        <end position="22"/>
    </location>
</feature>
<evidence type="ECO:0000256" key="1">
    <source>
        <dbReference type="SAM" id="SignalP"/>
    </source>
</evidence>
<evidence type="ECO:0000313" key="2">
    <source>
        <dbReference type="EMBL" id="QKS24773.1"/>
    </source>
</evidence>
<evidence type="ECO:0000313" key="3">
    <source>
        <dbReference type="Proteomes" id="UP000509761"/>
    </source>
</evidence>
<reference evidence="2 3" key="1">
    <citation type="submission" date="2019-12" db="EMBL/GenBank/DDBJ databases">
        <title>Genome sequencing and assembly of endphytes of Porphyra tenera.</title>
        <authorList>
            <person name="Park J.M."/>
            <person name="Shin R."/>
            <person name="Jo S.H."/>
        </authorList>
    </citation>
    <scope>NUCLEOTIDE SEQUENCE [LARGE SCALE GENOMIC DNA]</scope>
    <source>
        <strain evidence="2 3">GPM3</strain>
    </source>
</reference>
<gene>
    <name evidence="2" type="ORF">FX987_02555</name>
</gene>
<keyword evidence="1" id="KW-0732">Signal</keyword>
<keyword evidence="3" id="KW-1185">Reference proteome</keyword>
<sequence>MKALAGITIISAALLAGCGASAEIAENANKVAAFSEDADQHKEQFAEAIDDLSRKKSCNMEAMLADGAGFSRVTGDSFYFIYCDSPGDITNRWYFDPANNKLERVKAAMR</sequence>
<feature type="chain" id="PRO_5042874786" evidence="1">
    <location>
        <begin position="23"/>
        <end position="110"/>
    </location>
</feature>
<protein>
    <submittedName>
        <fullName evidence="2">Uncharacterized protein</fullName>
    </submittedName>
</protein>
<proteinExistence type="predicted"/>
<dbReference type="PROSITE" id="PS51257">
    <property type="entry name" value="PROKAR_LIPOPROTEIN"/>
    <property type="match status" value="1"/>
</dbReference>
<dbReference type="RefSeq" id="WP_089691701.1">
    <property type="nucleotide sequence ID" value="NZ_CP054580.1"/>
</dbReference>
<accession>A0AAP9NN05</accession>
<name>A0AAP9NN05_9GAMM</name>
<dbReference type="Proteomes" id="UP000509761">
    <property type="component" value="Chromosome"/>
</dbReference>
<organism evidence="2 3">
    <name type="scientific">Vreelandella titanicae</name>
    <dbReference type="NCBI Taxonomy" id="664683"/>
    <lineage>
        <taxon>Bacteria</taxon>
        <taxon>Pseudomonadati</taxon>
        <taxon>Pseudomonadota</taxon>
        <taxon>Gammaproteobacteria</taxon>
        <taxon>Oceanospirillales</taxon>
        <taxon>Halomonadaceae</taxon>
        <taxon>Vreelandella</taxon>
    </lineage>
</organism>
<dbReference type="AlphaFoldDB" id="A0AAP9NN05"/>